<dbReference type="Proteomes" id="UP000009173">
    <property type="component" value="Chromosome"/>
</dbReference>
<dbReference type="Gene3D" id="2.40.10.270">
    <property type="entry name" value="Bacteriophage SPP1 head-tail adaptor protein"/>
    <property type="match status" value="1"/>
</dbReference>
<dbReference type="HOGENOM" id="CLU_147810_1_3_7"/>
<dbReference type="RefSeq" id="WP_011791884.1">
    <property type="nucleotide sequence ID" value="NC_008751.1"/>
</dbReference>
<dbReference type="AlphaFoldDB" id="A0A0H3A6H6"/>
<accession>A0A0H3A6H6</accession>
<dbReference type="InterPro" id="IPR038666">
    <property type="entry name" value="SSP1_head-tail_sf"/>
</dbReference>
<evidence type="ECO:0000313" key="1">
    <source>
        <dbReference type="EMBL" id="ABM27886.1"/>
    </source>
</evidence>
<proteinExistence type="predicted"/>
<sequence length="109" mass="12261">MRAGRLRHRIVLQAFVVTVDAWGTPIQAWTDMASLWGSVEALHGREFFAAAQVQSEVTHKVRIRHRDGITPAMRILHGQRTLQIEAILPDVRGSELVLMCKEYSNDAGN</sequence>
<protein>
    <submittedName>
        <fullName evidence="1">Phage head-tail adaptor, putative</fullName>
    </submittedName>
</protein>
<reference evidence="2" key="1">
    <citation type="journal article" date="2009" name="Environ. Microbiol.">
        <title>Contribution of mobile genetic elements to Desulfovibrio vulgaris genome plasticity.</title>
        <authorList>
            <person name="Walker C.B."/>
            <person name="Stolyar S."/>
            <person name="Chivian D."/>
            <person name="Pinel N."/>
            <person name="Gabster J.A."/>
            <person name="Dehal P.S."/>
            <person name="He Z."/>
            <person name="Yang Z.K."/>
            <person name="Yen H.C."/>
            <person name="Zhou J."/>
            <person name="Wall J.D."/>
            <person name="Hazen T.C."/>
            <person name="Arkin A.P."/>
            <person name="Stahl D.A."/>
        </authorList>
    </citation>
    <scope>NUCLEOTIDE SEQUENCE [LARGE SCALE GENOMIC DNA]</scope>
    <source>
        <strain evidence="2">DP4</strain>
    </source>
</reference>
<evidence type="ECO:0000313" key="2">
    <source>
        <dbReference type="Proteomes" id="UP000009173"/>
    </source>
</evidence>
<organism evidence="1 2">
    <name type="scientific">Nitratidesulfovibrio vulgaris (strain DP4)</name>
    <name type="common">Desulfovibrio vulgaris</name>
    <dbReference type="NCBI Taxonomy" id="391774"/>
    <lineage>
        <taxon>Bacteria</taxon>
        <taxon>Pseudomonadati</taxon>
        <taxon>Thermodesulfobacteriota</taxon>
        <taxon>Desulfovibrionia</taxon>
        <taxon>Desulfovibrionales</taxon>
        <taxon>Desulfovibrionaceae</taxon>
        <taxon>Nitratidesulfovibrio</taxon>
    </lineage>
</organism>
<name>A0A0H3A6H6_NITV4</name>
<dbReference type="InterPro" id="IPR008767">
    <property type="entry name" value="Phage_SPP1_head-tail_adaptor"/>
</dbReference>
<dbReference type="KEGG" id="dvl:Dvul_0865"/>
<dbReference type="Pfam" id="PF05521">
    <property type="entry name" value="Phage_HCP"/>
    <property type="match status" value="1"/>
</dbReference>
<gene>
    <name evidence="1" type="ordered locus">Dvul_0865</name>
</gene>
<dbReference type="NCBIfam" id="TIGR01563">
    <property type="entry name" value="gp16_SPP1"/>
    <property type="match status" value="1"/>
</dbReference>
<dbReference type="EMBL" id="CP000527">
    <property type="protein sequence ID" value="ABM27886.1"/>
    <property type="molecule type" value="Genomic_DNA"/>
</dbReference>